<reference evidence="1" key="1">
    <citation type="submission" date="2015-02" db="EMBL/GenBank/DDBJ databases">
        <title>Genome Assembly of Bacillaceae bacterium MTCC 8252.</title>
        <authorList>
            <person name="Verma A."/>
            <person name="Khatri I."/>
            <person name="Mual P."/>
            <person name="Subramanian S."/>
            <person name="Krishnamurthi S."/>
        </authorList>
    </citation>
    <scope>NUCLEOTIDE SEQUENCE [LARGE SCALE GENOMIC DNA]</scope>
    <source>
        <strain evidence="1">MTCC 8252</strain>
    </source>
</reference>
<dbReference type="Proteomes" id="UP000031563">
    <property type="component" value="Unassembled WGS sequence"/>
</dbReference>
<sequence length="57" mass="6652">MTQEAVEELVKSINDVRRTMIVTGLRKGLNNDETLRYSKELDKLIHKYQLAVSRFSL</sequence>
<dbReference type="GO" id="GO:0046983">
    <property type="term" value="F:protein dimerization activity"/>
    <property type="evidence" value="ECO:0007669"/>
    <property type="project" value="InterPro"/>
</dbReference>
<organism evidence="1 2">
    <name type="scientific">Bacillus thermotolerans</name>
    <name type="common">Quasibacillus thermotolerans</name>
    <dbReference type="NCBI Taxonomy" id="1221996"/>
    <lineage>
        <taxon>Bacteria</taxon>
        <taxon>Bacillati</taxon>
        <taxon>Bacillota</taxon>
        <taxon>Bacilli</taxon>
        <taxon>Bacillales</taxon>
        <taxon>Bacillaceae</taxon>
        <taxon>Bacillus</taxon>
    </lineage>
</organism>
<dbReference type="RefSeq" id="WP_082090212.1">
    <property type="nucleotide sequence ID" value="NZ_JWIR02000054.1"/>
</dbReference>
<dbReference type="InterPro" id="IPR037208">
    <property type="entry name" value="Spo0E-like_sf"/>
</dbReference>
<protein>
    <recommendedName>
        <fullName evidence="3">Aspartyl-phosphate phosphatase Spo0E family protein</fullName>
    </recommendedName>
</protein>
<dbReference type="Gene3D" id="4.10.280.10">
    <property type="entry name" value="Helix-loop-helix DNA-binding domain"/>
    <property type="match status" value="1"/>
</dbReference>
<evidence type="ECO:0008006" key="3">
    <source>
        <dbReference type="Google" id="ProtNLM"/>
    </source>
</evidence>
<keyword evidence="2" id="KW-1185">Reference proteome</keyword>
<evidence type="ECO:0000313" key="1">
    <source>
        <dbReference type="EMBL" id="KKB37333.1"/>
    </source>
</evidence>
<dbReference type="InterPro" id="IPR018540">
    <property type="entry name" value="Spo0E-like"/>
</dbReference>
<dbReference type="STRING" id="1221996.QY95_02884"/>
<dbReference type="Pfam" id="PF09388">
    <property type="entry name" value="SpoOE-like"/>
    <property type="match status" value="1"/>
</dbReference>
<proteinExistence type="predicted"/>
<dbReference type="OrthoDB" id="2973859at2"/>
<name>A0A0F5HVR3_BACTR</name>
<comment type="caution">
    <text evidence="1">The sequence shown here is derived from an EMBL/GenBank/DDBJ whole genome shotgun (WGS) entry which is preliminary data.</text>
</comment>
<dbReference type="GO" id="GO:0043937">
    <property type="term" value="P:regulation of sporulation"/>
    <property type="evidence" value="ECO:0007669"/>
    <property type="project" value="InterPro"/>
</dbReference>
<dbReference type="AlphaFoldDB" id="A0A0F5HVR3"/>
<dbReference type="EMBL" id="JWIR02000054">
    <property type="protein sequence ID" value="KKB37333.1"/>
    <property type="molecule type" value="Genomic_DNA"/>
</dbReference>
<accession>A0A0F5HVR3</accession>
<dbReference type="InterPro" id="IPR036638">
    <property type="entry name" value="HLH_DNA-bd_sf"/>
</dbReference>
<evidence type="ECO:0000313" key="2">
    <source>
        <dbReference type="Proteomes" id="UP000031563"/>
    </source>
</evidence>
<dbReference type="SUPFAM" id="SSF140500">
    <property type="entry name" value="BAS1536-like"/>
    <property type="match status" value="1"/>
</dbReference>
<gene>
    <name evidence="1" type="ORF">QY95_02884</name>
</gene>